<dbReference type="CDD" id="cd06261">
    <property type="entry name" value="TM_PBP2"/>
    <property type="match status" value="1"/>
</dbReference>
<feature type="transmembrane region" description="Helical" evidence="8">
    <location>
        <begin position="135"/>
        <end position="154"/>
    </location>
</feature>
<name>A0A0H3H9N3_KLEM8</name>
<dbReference type="EMBL" id="CP003218">
    <property type="protein sequence ID" value="AEX03000.1"/>
    <property type="molecule type" value="Genomic_DNA"/>
</dbReference>
<proteinExistence type="inferred from homology"/>
<keyword evidence="4" id="KW-0997">Cell inner membrane</keyword>
<feature type="domain" description="ABC transmembrane type-1" evidence="9">
    <location>
        <begin position="65"/>
        <end position="253"/>
    </location>
</feature>
<keyword evidence="6 8" id="KW-1133">Transmembrane helix</keyword>
<gene>
    <name evidence="10" type="ordered locus">KOX_06350</name>
</gene>
<feature type="transmembrane region" description="Helical" evidence="8">
    <location>
        <begin position="234"/>
        <end position="255"/>
    </location>
</feature>
<dbReference type="RefSeq" id="WP_014227306.1">
    <property type="nucleotide sequence ID" value="NC_016612.1"/>
</dbReference>
<evidence type="ECO:0000313" key="11">
    <source>
        <dbReference type="Proteomes" id="UP000007843"/>
    </source>
</evidence>
<evidence type="ECO:0000256" key="2">
    <source>
        <dbReference type="ARBA" id="ARBA00022448"/>
    </source>
</evidence>
<evidence type="ECO:0000256" key="6">
    <source>
        <dbReference type="ARBA" id="ARBA00022989"/>
    </source>
</evidence>
<dbReference type="GO" id="GO:0005886">
    <property type="term" value="C:plasma membrane"/>
    <property type="evidence" value="ECO:0007669"/>
    <property type="project" value="UniProtKB-SubCell"/>
</dbReference>
<keyword evidence="5 8" id="KW-0812">Transmembrane</keyword>
<dbReference type="GO" id="GO:0055085">
    <property type="term" value="P:transmembrane transport"/>
    <property type="evidence" value="ECO:0007669"/>
    <property type="project" value="InterPro"/>
</dbReference>
<feature type="transmembrane region" description="Helical" evidence="8">
    <location>
        <begin position="100"/>
        <end position="123"/>
    </location>
</feature>
<reference evidence="10 11" key="1">
    <citation type="journal article" date="2012" name="J. Bacteriol.">
        <title>Complete genome sequence of Klebsiella oxytoca KCTC 1686, used in production of 2,3-butanediol.</title>
        <authorList>
            <person name="Shin S.H."/>
            <person name="Kim S."/>
            <person name="Kim J.Y."/>
            <person name="Lee S."/>
            <person name="Um Y."/>
            <person name="Oh M.K."/>
            <person name="Kim Y.R."/>
            <person name="Lee J."/>
            <person name="Yang K.S."/>
        </authorList>
    </citation>
    <scope>NUCLEOTIDE SEQUENCE [LARGE SCALE GENOMIC DNA]</scope>
    <source>
        <strain evidence="11">ATCC 8724 / DSM 4798 / JCM 20051 / NBRC 3318 / NRRL B-199 / KCTC 1686</strain>
    </source>
</reference>
<evidence type="ECO:0000256" key="5">
    <source>
        <dbReference type="ARBA" id="ARBA00022692"/>
    </source>
</evidence>
<feature type="transmembrane region" description="Helical" evidence="8">
    <location>
        <begin position="12"/>
        <end position="36"/>
    </location>
</feature>
<dbReference type="NCBIfam" id="TIGR03255">
    <property type="entry name" value="PhnV"/>
    <property type="match status" value="1"/>
</dbReference>
<keyword evidence="2 8" id="KW-0813">Transport</keyword>
<comment type="subcellular location">
    <subcellularLocation>
        <location evidence="1">Cell inner membrane</location>
        <topology evidence="1">Multi-pass membrane protein</topology>
    </subcellularLocation>
    <subcellularLocation>
        <location evidence="8">Cell membrane</location>
        <topology evidence="8">Multi-pass membrane protein</topology>
    </subcellularLocation>
</comment>
<evidence type="ECO:0000313" key="10">
    <source>
        <dbReference type="EMBL" id="AEX03000.1"/>
    </source>
</evidence>
<dbReference type="InterPro" id="IPR017661">
    <property type="entry name" value="AminoethylPonate_ABC_PhnV"/>
</dbReference>
<dbReference type="HOGENOM" id="CLU_016047_3_2_6"/>
<dbReference type="InterPro" id="IPR000515">
    <property type="entry name" value="MetI-like"/>
</dbReference>
<dbReference type="KEGG" id="kox:KOX_06350"/>
<dbReference type="PROSITE" id="PS50928">
    <property type="entry name" value="ABC_TM1"/>
    <property type="match status" value="1"/>
</dbReference>
<accession>A0A0H3H9N3</accession>
<keyword evidence="7 8" id="KW-0472">Membrane</keyword>
<evidence type="ECO:0000256" key="1">
    <source>
        <dbReference type="ARBA" id="ARBA00004429"/>
    </source>
</evidence>
<keyword evidence="3" id="KW-1003">Cell membrane</keyword>
<dbReference type="PANTHER" id="PTHR43357:SF4">
    <property type="entry name" value="INNER MEMBRANE ABC TRANSPORTER PERMEASE PROTEIN YDCV"/>
    <property type="match status" value="1"/>
</dbReference>
<dbReference type="PANTHER" id="PTHR43357">
    <property type="entry name" value="INNER MEMBRANE ABC TRANSPORTER PERMEASE PROTEIN YDCV"/>
    <property type="match status" value="1"/>
</dbReference>
<dbReference type="Gene3D" id="1.10.3720.10">
    <property type="entry name" value="MetI-like"/>
    <property type="match status" value="1"/>
</dbReference>
<sequence length="265" mass="28636">MLIWSRKGRTAAGALAVTLFAGFFFLPLAVILMSSLSQQWNGLLPSGFTFGHFVNAFRGAAWDALFSSLMVGFCASLFALLCGMWAALSLRQYGAKLQKYLGLMFYLPSAIPSVSVGLGILVAFSQGPLQMNGTFWIVLAAHFVLISAFTFSNVSTGLARISADIENVASSLGASPWYRLRYVTLPLMTPWMISALALSLSLSMGELGATVMIYPPGWTTLPVTIFSLTDRGNIADGSALTIVLVGVTLLLMIKLERIARRMSQR</sequence>
<dbReference type="SUPFAM" id="SSF161098">
    <property type="entry name" value="MetI-like"/>
    <property type="match status" value="1"/>
</dbReference>
<evidence type="ECO:0000259" key="9">
    <source>
        <dbReference type="PROSITE" id="PS50928"/>
    </source>
</evidence>
<evidence type="ECO:0000256" key="4">
    <source>
        <dbReference type="ARBA" id="ARBA00022519"/>
    </source>
</evidence>
<dbReference type="Pfam" id="PF00528">
    <property type="entry name" value="BPD_transp_1"/>
    <property type="match status" value="1"/>
</dbReference>
<feature type="transmembrane region" description="Helical" evidence="8">
    <location>
        <begin position="191"/>
        <end position="214"/>
    </location>
</feature>
<dbReference type="AlphaFoldDB" id="A0A0H3H9N3"/>
<dbReference type="InterPro" id="IPR035906">
    <property type="entry name" value="MetI-like_sf"/>
</dbReference>
<protein>
    <submittedName>
        <fullName evidence="10">2-aminoethylphosphonate transport system memrane component</fullName>
    </submittedName>
</protein>
<organism evidence="10 11">
    <name type="scientific">Klebsiella michiganensis (strain ATCC 8724 / DSM 4798 / JCM 20051 / NBRC 3318 / NRRL B-199 / KCTC 1686 / BUCSAV 143 / CCM 1901)</name>
    <dbReference type="NCBI Taxonomy" id="1006551"/>
    <lineage>
        <taxon>Bacteria</taxon>
        <taxon>Pseudomonadati</taxon>
        <taxon>Pseudomonadota</taxon>
        <taxon>Gammaproteobacteria</taxon>
        <taxon>Enterobacterales</taxon>
        <taxon>Enterobacteriaceae</taxon>
        <taxon>Klebsiella/Raoultella group</taxon>
        <taxon>Klebsiella</taxon>
    </lineage>
</organism>
<evidence type="ECO:0000256" key="7">
    <source>
        <dbReference type="ARBA" id="ARBA00023136"/>
    </source>
</evidence>
<evidence type="ECO:0000256" key="3">
    <source>
        <dbReference type="ARBA" id="ARBA00022475"/>
    </source>
</evidence>
<comment type="similarity">
    <text evidence="8">Belongs to the binding-protein-dependent transport system permease family.</text>
</comment>
<feature type="transmembrane region" description="Helical" evidence="8">
    <location>
        <begin position="64"/>
        <end position="88"/>
    </location>
</feature>
<dbReference type="Proteomes" id="UP000007843">
    <property type="component" value="Chromosome"/>
</dbReference>
<evidence type="ECO:0000256" key="8">
    <source>
        <dbReference type="RuleBase" id="RU363032"/>
    </source>
</evidence>